<accession>F2KRJ1</accession>
<protein>
    <submittedName>
        <fullName evidence="1">Uncharacterized protein</fullName>
    </submittedName>
</protein>
<dbReference type="SUPFAM" id="SSF48695">
    <property type="entry name" value="Multiheme cytochromes"/>
    <property type="match status" value="1"/>
</dbReference>
<evidence type="ECO:0000313" key="1">
    <source>
        <dbReference type="EMBL" id="AEA46756.1"/>
    </source>
</evidence>
<dbReference type="OrthoDB" id="51664at2157"/>
<evidence type="ECO:0000313" key="2">
    <source>
        <dbReference type="Proteomes" id="UP000008136"/>
    </source>
</evidence>
<sequence>MDNKIPKIIIIIITFFAIGVLVLPSTASLFAGQHLWYDLSGQDNDVPCVKCHADVHTELMSSYHRNIGCSCHRADINITYAEVKGTAVVPGKQAHAASTVACMLCHQYNGQQAIRYVEIPLSSLQNMSFAGGFEDMSIYGSPYNYTDPNASDAGICEAHNSFVRGAIVANNGTLLPDSSEACVACHMMVNLTINFNISSGMLLEVNHVIPGYSTVTGFNESYLNITSSKYAFVEVEERRDYG</sequence>
<dbReference type="HOGENOM" id="CLU_096324_0_0_2"/>
<dbReference type="AlphaFoldDB" id="F2KRJ1"/>
<dbReference type="KEGG" id="ave:Arcve_0738"/>
<dbReference type="GeneID" id="10393839"/>
<dbReference type="InterPro" id="IPR036280">
    <property type="entry name" value="Multihaem_cyt_sf"/>
</dbReference>
<proteinExistence type="predicted"/>
<name>F2KRJ1_ARCVS</name>
<keyword evidence="2" id="KW-1185">Reference proteome</keyword>
<dbReference type="Proteomes" id="UP000008136">
    <property type="component" value="Chromosome"/>
</dbReference>
<dbReference type="eggNOG" id="arCOG10904">
    <property type="taxonomic scope" value="Archaea"/>
</dbReference>
<gene>
    <name evidence="1" type="ordered locus">Arcve_0738</name>
</gene>
<reference evidence="1 2" key="1">
    <citation type="submission" date="2011-03" db="EMBL/GenBank/DDBJ databases">
        <title>The complete genome of Archaeoglobus veneficus SNP6.</title>
        <authorList>
            <consortium name="US DOE Joint Genome Institute (JGI-PGF)"/>
            <person name="Lucas S."/>
            <person name="Copeland A."/>
            <person name="Lapidus A."/>
            <person name="Bruce D."/>
            <person name="Goodwin L."/>
            <person name="Pitluck S."/>
            <person name="Kyrpides N."/>
            <person name="Mavromatis K."/>
            <person name="Pagani I."/>
            <person name="Ivanova N."/>
            <person name="Mikhailova N."/>
            <person name="Lu M."/>
            <person name="Detter J.C."/>
            <person name="Tapia R."/>
            <person name="Han C."/>
            <person name="Land M."/>
            <person name="Hauser L."/>
            <person name="Markowitz V."/>
            <person name="Cheng J.-F."/>
            <person name="Hugenholtz P."/>
            <person name="Woyke T."/>
            <person name="Wu D."/>
            <person name="Spring S."/>
            <person name="Brambilla E."/>
            <person name="Klenk H.-P."/>
            <person name="Eisen J.A."/>
        </authorList>
    </citation>
    <scope>NUCLEOTIDE SEQUENCE [LARGE SCALE GENOMIC DNA]</scope>
    <source>
        <strain>SNP6</strain>
    </source>
</reference>
<dbReference type="RefSeq" id="WP_013683428.1">
    <property type="nucleotide sequence ID" value="NC_015320.1"/>
</dbReference>
<dbReference type="EMBL" id="CP002588">
    <property type="protein sequence ID" value="AEA46756.1"/>
    <property type="molecule type" value="Genomic_DNA"/>
</dbReference>
<dbReference type="STRING" id="693661.Arcve_0738"/>
<organism evidence="1 2">
    <name type="scientific">Archaeoglobus veneficus (strain DSM 11195 / SNP6)</name>
    <dbReference type="NCBI Taxonomy" id="693661"/>
    <lineage>
        <taxon>Archaea</taxon>
        <taxon>Methanobacteriati</taxon>
        <taxon>Methanobacteriota</taxon>
        <taxon>Archaeoglobi</taxon>
        <taxon>Archaeoglobales</taxon>
        <taxon>Archaeoglobaceae</taxon>
        <taxon>Archaeoglobus</taxon>
    </lineage>
</organism>